<evidence type="ECO:0000313" key="2">
    <source>
        <dbReference type="Proteomes" id="UP000002484"/>
    </source>
</evidence>
<name>E3J753_PSEI1</name>
<sequence>MTPPGLTGPQGIAALGPTTDVPHTAQITGFAESSIYDAIRTGTWTLTRVLKVGRRIRIPTHDLIALLYPTSPSSEEGAGERAAG</sequence>
<protein>
    <recommendedName>
        <fullName evidence="3">Helix-turn-helix domain-containing protein</fullName>
    </recommendedName>
</protein>
<dbReference type="RefSeq" id="WP_013427530.1">
    <property type="nucleotide sequence ID" value="NC_014666.1"/>
</dbReference>
<evidence type="ECO:0000313" key="1">
    <source>
        <dbReference type="EMBL" id="ADP84417.1"/>
    </source>
</evidence>
<dbReference type="OrthoDB" id="4241974at2"/>
<gene>
    <name evidence="1" type="ordered locus">FraEuI1c_6436</name>
</gene>
<accession>E3J753</accession>
<proteinExistence type="predicted"/>
<dbReference type="STRING" id="298654.FraEuI1c_6436"/>
<dbReference type="AlphaFoldDB" id="E3J753"/>
<keyword evidence="2" id="KW-1185">Reference proteome</keyword>
<dbReference type="KEGG" id="fri:FraEuI1c_6436"/>
<organism evidence="1 2">
    <name type="scientific">Pseudofrankia inefficax (strain DSM 45817 / CECT 9037 / DDB 130130 / EuI1c)</name>
    <name type="common">Frankia inefficax</name>
    <dbReference type="NCBI Taxonomy" id="298654"/>
    <lineage>
        <taxon>Bacteria</taxon>
        <taxon>Bacillati</taxon>
        <taxon>Actinomycetota</taxon>
        <taxon>Actinomycetes</taxon>
        <taxon>Frankiales</taxon>
        <taxon>Frankiaceae</taxon>
        <taxon>Pseudofrankia</taxon>
    </lineage>
</organism>
<evidence type="ECO:0008006" key="3">
    <source>
        <dbReference type="Google" id="ProtNLM"/>
    </source>
</evidence>
<dbReference type="HOGENOM" id="CLU_2522729_0_0_11"/>
<reference evidence="1 2" key="1">
    <citation type="submission" date="2010-10" db="EMBL/GenBank/DDBJ databases">
        <title>Complete sequence of Frankia sp. EuI1c.</title>
        <authorList>
            <consortium name="US DOE Joint Genome Institute"/>
            <person name="Lucas S."/>
            <person name="Copeland A."/>
            <person name="Lapidus A."/>
            <person name="Cheng J.-F."/>
            <person name="Bruce D."/>
            <person name="Goodwin L."/>
            <person name="Pitluck S."/>
            <person name="Chertkov O."/>
            <person name="Detter J.C."/>
            <person name="Han C."/>
            <person name="Tapia R."/>
            <person name="Land M."/>
            <person name="Hauser L."/>
            <person name="Jeffries C."/>
            <person name="Kyrpides N."/>
            <person name="Ivanova N."/>
            <person name="Mikhailova N."/>
            <person name="Beauchemin N."/>
            <person name="Sen A."/>
            <person name="Sur S.A."/>
            <person name="Gtari M."/>
            <person name="Wall L."/>
            <person name="Tisa L."/>
            <person name="Woyke T."/>
        </authorList>
    </citation>
    <scope>NUCLEOTIDE SEQUENCE [LARGE SCALE GENOMIC DNA]</scope>
    <source>
        <strain evidence="2">DSM 45817 / CECT 9037 / EuI1c</strain>
    </source>
</reference>
<dbReference type="InParanoid" id="E3J753"/>
<dbReference type="EMBL" id="CP002299">
    <property type="protein sequence ID" value="ADP84417.1"/>
    <property type="molecule type" value="Genomic_DNA"/>
</dbReference>
<dbReference type="Proteomes" id="UP000002484">
    <property type="component" value="Chromosome"/>
</dbReference>